<evidence type="ECO:0000256" key="1">
    <source>
        <dbReference type="SAM" id="MobiDB-lite"/>
    </source>
</evidence>
<keyword evidence="2" id="KW-0472">Membrane</keyword>
<name>A0ABD6DMA3_9EURY</name>
<comment type="caution">
    <text evidence="3">The sequence shown here is derived from an EMBL/GenBank/DDBJ whole genome shotgun (WGS) entry which is preliminary data.</text>
</comment>
<dbReference type="EMBL" id="JBHUDO010000003">
    <property type="protein sequence ID" value="MFD1647162.1"/>
    <property type="molecule type" value="Genomic_DNA"/>
</dbReference>
<accession>A0ABD6DMA3</accession>
<keyword evidence="2" id="KW-0812">Transmembrane</keyword>
<feature type="transmembrane region" description="Helical" evidence="2">
    <location>
        <begin position="88"/>
        <end position="111"/>
    </location>
</feature>
<dbReference type="InterPro" id="IPR055958">
    <property type="entry name" value="DUF7536"/>
</dbReference>
<protein>
    <submittedName>
        <fullName evidence="3">Uncharacterized protein</fullName>
    </submittedName>
</protein>
<dbReference type="Proteomes" id="UP001597034">
    <property type="component" value="Unassembled WGS sequence"/>
</dbReference>
<feature type="transmembrane region" description="Helical" evidence="2">
    <location>
        <begin position="186"/>
        <end position="205"/>
    </location>
</feature>
<feature type="region of interest" description="Disordered" evidence="1">
    <location>
        <begin position="1"/>
        <end position="35"/>
    </location>
</feature>
<evidence type="ECO:0000256" key="2">
    <source>
        <dbReference type="SAM" id="Phobius"/>
    </source>
</evidence>
<keyword evidence="2" id="KW-1133">Transmembrane helix</keyword>
<feature type="transmembrane region" description="Helical" evidence="2">
    <location>
        <begin position="271"/>
        <end position="291"/>
    </location>
</feature>
<evidence type="ECO:0000313" key="4">
    <source>
        <dbReference type="Proteomes" id="UP001597034"/>
    </source>
</evidence>
<keyword evidence="4" id="KW-1185">Reference proteome</keyword>
<feature type="transmembrane region" description="Helical" evidence="2">
    <location>
        <begin position="245"/>
        <end position="265"/>
    </location>
</feature>
<feature type="transmembrane region" description="Helical" evidence="2">
    <location>
        <begin position="157"/>
        <end position="174"/>
    </location>
</feature>
<sequence>MTDATESADGDPAAEADGTVATGPEATAPDDHRPGRPPLLRFFEALGFRRHARVGVVAGIVLAVALYGFFVTVPSVAPGVRGRPESPLLYVVLGFVVAVATALFVTTALTVRTLARAVASPPKWVRRGGGLAAVGGLLWTASTLAGFAPAADAVRPWISVPVLLVVAGVWAAHTRVKRLGSPLDRVGTVIATAGVGGVHVAALLTPEPFLGASVEPALTPFVASVGTLAVGTALLAAAARDELGLLADAAIALSALGALTVAVALADVVAVSGAVAVVPAALAWVALGVALRGSPTPANWSPDEVGSLLDDGS</sequence>
<proteinExistence type="predicted"/>
<reference evidence="3 4" key="1">
    <citation type="journal article" date="2019" name="Int. J. Syst. Evol. Microbiol.">
        <title>The Global Catalogue of Microorganisms (GCM) 10K type strain sequencing project: providing services to taxonomists for standard genome sequencing and annotation.</title>
        <authorList>
            <consortium name="The Broad Institute Genomics Platform"/>
            <consortium name="The Broad Institute Genome Sequencing Center for Infectious Disease"/>
            <person name="Wu L."/>
            <person name="Ma J."/>
        </authorList>
    </citation>
    <scope>NUCLEOTIDE SEQUENCE [LARGE SCALE GENOMIC DNA]</scope>
    <source>
        <strain evidence="3 4">CGMCC 1.10390</strain>
    </source>
</reference>
<evidence type="ECO:0000313" key="3">
    <source>
        <dbReference type="EMBL" id="MFD1647162.1"/>
    </source>
</evidence>
<dbReference type="AlphaFoldDB" id="A0ABD6DMA3"/>
<dbReference type="Pfam" id="PF24380">
    <property type="entry name" value="DUF7536"/>
    <property type="match status" value="1"/>
</dbReference>
<dbReference type="RefSeq" id="WP_256400778.1">
    <property type="nucleotide sequence ID" value="NZ_JANHJR010000003.1"/>
</dbReference>
<gene>
    <name evidence="3" type="ORF">ACFSBL_15845</name>
</gene>
<feature type="transmembrane region" description="Helical" evidence="2">
    <location>
        <begin position="131"/>
        <end position="151"/>
    </location>
</feature>
<feature type="transmembrane region" description="Helical" evidence="2">
    <location>
        <begin position="217"/>
        <end position="238"/>
    </location>
</feature>
<feature type="compositionally biased region" description="Acidic residues" evidence="1">
    <location>
        <begin position="1"/>
        <end position="14"/>
    </location>
</feature>
<feature type="transmembrane region" description="Helical" evidence="2">
    <location>
        <begin position="54"/>
        <end position="76"/>
    </location>
</feature>
<organism evidence="3 4">
    <name type="scientific">Haloarchaeobius litoreus</name>
    <dbReference type="NCBI Taxonomy" id="755306"/>
    <lineage>
        <taxon>Archaea</taxon>
        <taxon>Methanobacteriati</taxon>
        <taxon>Methanobacteriota</taxon>
        <taxon>Stenosarchaea group</taxon>
        <taxon>Halobacteria</taxon>
        <taxon>Halobacteriales</taxon>
        <taxon>Halorubellaceae</taxon>
        <taxon>Haloarchaeobius</taxon>
    </lineage>
</organism>